<comment type="function">
    <text evidence="5">Probable component of a branched-chain amino-acid transport system.</text>
</comment>
<feature type="domain" description="ABC transporter" evidence="7">
    <location>
        <begin position="2"/>
        <end position="252"/>
    </location>
</feature>
<dbReference type="PROSITE" id="PS00211">
    <property type="entry name" value="ABC_TRANSPORTER_1"/>
    <property type="match status" value="1"/>
</dbReference>
<dbReference type="Pfam" id="PF00005">
    <property type="entry name" value="ABC_tran"/>
    <property type="match status" value="1"/>
</dbReference>
<dbReference type="GO" id="GO:0005524">
    <property type="term" value="F:ATP binding"/>
    <property type="evidence" value="ECO:0007669"/>
    <property type="project" value="UniProtKB-KW"/>
</dbReference>
<reference key="2">
    <citation type="submission" date="2011-03" db="EMBL/GenBank/DDBJ databases">
        <title>Complete genome sequence of the thermoacidophilic crenarchaeon Thermoproteus uzoniensis 768-20.</title>
        <authorList>
            <person name="Mardanov A.V."/>
            <person name="Gumerov V.M."/>
            <person name="Beletsky A.V."/>
            <person name="Prokofeva M.I."/>
            <person name="Bonch-Osmolovskaya E.A."/>
            <person name="Ravin N.V."/>
            <person name="Skryabin K.G."/>
        </authorList>
    </citation>
    <scope>NUCLEOTIDE SEQUENCE</scope>
    <source>
        <strain>768-20</strain>
    </source>
</reference>
<dbReference type="SUPFAM" id="SSF52540">
    <property type="entry name" value="P-loop containing nucleoside triphosphate hydrolases"/>
    <property type="match status" value="1"/>
</dbReference>
<dbReference type="GO" id="GO:0016887">
    <property type="term" value="F:ATP hydrolysis activity"/>
    <property type="evidence" value="ECO:0007669"/>
    <property type="project" value="InterPro"/>
</dbReference>
<dbReference type="GO" id="GO:0006865">
    <property type="term" value="P:amino acid transport"/>
    <property type="evidence" value="ECO:0007669"/>
    <property type="project" value="UniProtKB-KW"/>
</dbReference>
<dbReference type="eggNOG" id="arCOG00925">
    <property type="taxonomic scope" value="Archaea"/>
</dbReference>
<keyword evidence="2" id="KW-0547">Nucleotide-binding</keyword>
<dbReference type="InterPro" id="IPR003593">
    <property type="entry name" value="AAA+_ATPase"/>
</dbReference>
<protein>
    <recommendedName>
        <fullName evidence="6">Probable branched-chain amino acid transport ATP-binding protein LivG</fullName>
    </recommendedName>
</protein>
<evidence type="ECO:0000256" key="5">
    <source>
        <dbReference type="ARBA" id="ARBA00056071"/>
    </source>
</evidence>
<dbReference type="GeneID" id="10360424"/>
<evidence type="ECO:0000256" key="1">
    <source>
        <dbReference type="ARBA" id="ARBA00022448"/>
    </source>
</evidence>
<dbReference type="InterPro" id="IPR003439">
    <property type="entry name" value="ABC_transporter-like_ATP-bd"/>
</dbReference>
<evidence type="ECO:0000259" key="7">
    <source>
        <dbReference type="PROSITE" id="PS50893"/>
    </source>
</evidence>
<dbReference type="GO" id="GO:0005886">
    <property type="term" value="C:plasma membrane"/>
    <property type="evidence" value="ECO:0007669"/>
    <property type="project" value="TreeGrafter"/>
</dbReference>
<dbReference type="PANTHER" id="PTHR45772">
    <property type="entry name" value="CONSERVED COMPONENT OF ABC TRANSPORTER FOR NATURAL AMINO ACIDS-RELATED"/>
    <property type="match status" value="1"/>
</dbReference>
<dbReference type="Gene3D" id="3.40.50.300">
    <property type="entry name" value="P-loop containing nucleotide triphosphate hydrolases"/>
    <property type="match status" value="1"/>
</dbReference>
<dbReference type="FunFam" id="3.40.50.300:FF:000421">
    <property type="entry name" value="Branched-chain amino acid ABC transporter ATP-binding protein"/>
    <property type="match status" value="1"/>
</dbReference>
<keyword evidence="4" id="KW-0029">Amino-acid transport</keyword>
<dbReference type="KEGG" id="tuz:TUZN_0891"/>
<name>F2L5K4_THEU7</name>
<evidence type="ECO:0000256" key="4">
    <source>
        <dbReference type="ARBA" id="ARBA00022970"/>
    </source>
</evidence>
<evidence type="ECO:0000256" key="2">
    <source>
        <dbReference type="ARBA" id="ARBA00022741"/>
    </source>
</evidence>
<accession>F2L5K4</accession>
<dbReference type="EMBL" id="CP002590">
    <property type="protein sequence ID" value="AEA12375.1"/>
    <property type="molecule type" value="Genomic_DNA"/>
</dbReference>
<dbReference type="InterPro" id="IPR051120">
    <property type="entry name" value="ABC_AA/LPS_Transport"/>
</dbReference>
<dbReference type="AlphaFoldDB" id="F2L5K4"/>
<dbReference type="Proteomes" id="UP000008138">
    <property type="component" value="Chromosome"/>
</dbReference>
<evidence type="ECO:0000313" key="9">
    <source>
        <dbReference type="Proteomes" id="UP000008138"/>
    </source>
</evidence>
<organism evidence="8 9">
    <name type="scientific">Thermoproteus uzoniensis (strain 768-20)</name>
    <dbReference type="NCBI Taxonomy" id="999630"/>
    <lineage>
        <taxon>Archaea</taxon>
        <taxon>Thermoproteota</taxon>
        <taxon>Thermoprotei</taxon>
        <taxon>Thermoproteales</taxon>
        <taxon>Thermoproteaceae</taxon>
        <taxon>Thermoproteus</taxon>
    </lineage>
</organism>
<proteinExistence type="predicted"/>
<gene>
    <name evidence="8" type="ordered locus">TUZN_0891</name>
</gene>
<reference evidence="8 9" key="1">
    <citation type="journal article" date="2011" name="J. Bacteriol.">
        <title>Complete genome sequence of the thermoacidophilic crenarchaeon Thermoproteus uzoniensis 768-20.</title>
        <authorList>
            <person name="Mardanov A.V."/>
            <person name="Gumerov V.M."/>
            <person name="Beletsky A.V."/>
            <person name="Prokofeva M.I."/>
            <person name="Bonch-Osmolovskaya E.A."/>
            <person name="Ravin N.V."/>
            <person name="Skryabin K.G."/>
        </authorList>
    </citation>
    <scope>NUCLEOTIDE SEQUENCE [LARGE SCALE GENOMIC DNA]</scope>
    <source>
        <strain evidence="8 9">768-20</strain>
    </source>
</reference>
<dbReference type="Pfam" id="PF12399">
    <property type="entry name" value="BCA_ABC_TP_C"/>
    <property type="match status" value="1"/>
</dbReference>
<sequence>MLEIRGIVKQFGAFRALDGVDMNIERGKVTLLIGPNGSGKTTLINVVTGVYKPEAGRVVFHDDGRDVDITGWPPHKVFAEGIVRTFQIPQVFQRMTVIENLLVVARGQVGEDVLKAVREGAWIRQERELAERAFKILDMVGLGDVWDRYAYSLSAGQMKLLELARALMAGAKLIILDEPIAGIPIAQAHSIFQTIRDINAKGVTFWVVEHRIDIAFKYVDYVYAMASGRVISQGPPDVVAKDPKVIESYIGG</sequence>
<evidence type="ECO:0000256" key="6">
    <source>
        <dbReference type="ARBA" id="ARBA00072811"/>
    </source>
</evidence>
<dbReference type="CDD" id="cd03219">
    <property type="entry name" value="ABC_Mj1267_LivG_branched"/>
    <property type="match status" value="1"/>
</dbReference>
<dbReference type="PROSITE" id="PS50893">
    <property type="entry name" value="ABC_TRANSPORTER_2"/>
    <property type="match status" value="1"/>
</dbReference>
<evidence type="ECO:0000313" key="8">
    <source>
        <dbReference type="EMBL" id="AEA12375.1"/>
    </source>
</evidence>
<dbReference type="InterPro" id="IPR032823">
    <property type="entry name" value="BCA_ABC_TP_C"/>
</dbReference>
<keyword evidence="3" id="KW-0067">ATP-binding</keyword>
<keyword evidence="9" id="KW-1185">Reference proteome</keyword>
<dbReference type="SMART" id="SM00382">
    <property type="entry name" value="AAA"/>
    <property type="match status" value="1"/>
</dbReference>
<dbReference type="PANTHER" id="PTHR45772:SF9">
    <property type="entry name" value="CONSERVED COMPONENT OF ABC TRANSPORTER FOR NATURAL AMINO ACIDS"/>
    <property type="match status" value="1"/>
</dbReference>
<evidence type="ECO:0000256" key="3">
    <source>
        <dbReference type="ARBA" id="ARBA00022840"/>
    </source>
</evidence>
<dbReference type="RefSeq" id="WP_013679711.1">
    <property type="nucleotide sequence ID" value="NC_015315.1"/>
</dbReference>
<dbReference type="InterPro" id="IPR017871">
    <property type="entry name" value="ABC_transporter-like_CS"/>
</dbReference>
<dbReference type="InterPro" id="IPR027417">
    <property type="entry name" value="P-loop_NTPase"/>
</dbReference>
<dbReference type="OrthoDB" id="44250at2157"/>
<dbReference type="HOGENOM" id="CLU_000604_1_2_2"/>
<dbReference type="STRING" id="999630.TUZN_0891"/>
<keyword evidence="1" id="KW-0813">Transport</keyword>